<dbReference type="GO" id="GO:0003735">
    <property type="term" value="F:structural constituent of ribosome"/>
    <property type="evidence" value="ECO:0007669"/>
    <property type="project" value="UniProtKB-UniRule"/>
</dbReference>
<keyword evidence="13" id="KW-1185">Reference proteome</keyword>
<dbReference type="InterPro" id="IPR014721">
    <property type="entry name" value="Ribsml_uS5_D2-typ_fold_subgr"/>
</dbReference>
<dbReference type="GO" id="GO:0005743">
    <property type="term" value="C:mitochondrial inner membrane"/>
    <property type="evidence" value="ECO:0007669"/>
    <property type="project" value="UniProtKB-ARBA"/>
</dbReference>
<evidence type="ECO:0000256" key="6">
    <source>
        <dbReference type="ARBA" id="ARBA00039335"/>
    </source>
</evidence>
<keyword evidence="4" id="KW-0496">Mitochondrion</keyword>
<comment type="similarity">
    <text evidence="2 10">Belongs to the universal ribosomal protein uS5 family.</text>
</comment>
<dbReference type="PROSITE" id="PS50881">
    <property type="entry name" value="S5_DSRBD"/>
    <property type="match status" value="1"/>
</dbReference>
<protein>
    <recommendedName>
        <fullName evidence="6">Small ribosomal subunit protein uS5m</fullName>
    </recommendedName>
    <alternativeName>
        <fullName evidence="7">28S ribosomal protein S5, mitochondrial</fullName>
    </alternativeName>
</protein>
<evidence type="ECO:0000256" key="9">
    <source>
        <dbReference type="PROSITE-ProRule" id="PRU00268"/>
    </source>
</evidence>
<name>A0A8J2MZX4_COTCN</name>
<dbReference type="InterPro" id="IPR048584">
    <property type="entry name" value="Ribosomal_uS5m_N"/>
</dbReference>
<dbReference type="Proteomes" id="UP000786811">
    <property type="component" value="Unassembled WGS sequence"/>
</dbReference>
<dbReference type="GO" id="GO:0005763">
    <property type="term" value="C:mitochondrial small ribosomal subunit"/>
    <property type="evidence" value="ECO:0007669"/>
    <property type="project" value="UniProtKB-ARBA"/>
</dbReference>
<dbReference type="EMBL" id="CAJNRD030001124">
    <property type="protein sequence ID" value="CAG5108165.1"/>
    <property type="molecule type" value="Genomic_DNA"/>
</dbReference>
<evidence type="ECO:0000256" key="1">
    <source>
        <dbReference type="ARBA" id="ARBA00004173"/>
    </source>
</evidence>
<keyword evidence="3 9" id="KW-0689">Ribosomal protein</keyword>
<organism evidence="12 13">
    <name type="scientific">Cotesia congregata</name>
    <name type="common">Parasitoid wasp</name>
    <name type="synonym">Apanteles congregatus</name>
    <dbReference type="NCBI Taxonomy" id="51543"/>
    <lineage>
        <taxon>Eukaryota</taxon>
        <taxon>Metazoa</taxon>
        <taxon>Ecdysozoa</taxon>
        <taxon>Arthropoda</taxon>
        <taxon>Hexapoda</taxon>
        <taxon>Insecta</taxon>
        <taxon>Pterygota</taxon>
        <taxon>Neoptera</taxon>
        <taxon>Endopterygota</taxon>
        <taxon>Hymenoptera</taxon>
        <taxon>Apocrita</taxon>
        <taxon>Ichneumonoidea</taxon>
        <taxon>Braconidae</taxon>
        <taxon>Microgastrinae</taxon>
        <taxon>Cotesia</taxon>
    </lineage>
</organism>
<evidence type="ECO:0000256" key="10">
    <source>
        <dbReference type="RuleBase" id="RU003823"/>
    </source>
</evidence>
<sequence length="447" mass="51261">MACKIMKCCGTIARAPLISRVLNKGPNFSHSILQHNFKLPQVQNSLINVRNVSFFNRYPAERLWKSATSVSNAGKKRGRGKSRRMIKNLNRGQIIGVGKVNMVWPGLNAPIVRGRELVEQKQLPENPEREKQLFKLRDSIAKKRKVKLHPLERGWTGGKPGGRKIGPPDPVGTEKFEGFESVILEYKLVTVMTGNMGRKRRVSAMVITGNKNGLAGFAVSKASEGKSALRIAKNRAAMKLMFINRYKEHTVFHDFFCQFGKTKIFVTKKGEGYGLRCHRAIKSCCEIIGIKDLHAKVEGSHNLQHIIKAFFIGLLQQKTHEQLAEEKKMHLVEFRDENDDFPTVVASPAQVRKAEEIKSDEIMDFTQYVMGGKVVLKKKKFPPFFHRLPSWTIRLRKTAYLRNKDEVRTRLYAEHGELRSFYTDKYPEAKPKLWSKNLRKKEEIEFE</sequence>
<dbReference type="GO" id="GO:0003723">
    <property type="term" value="F:RNA binding"/>
    <property type="evidence" value="ECO:0007669"/>
    <property type="project" value="InterPro"/>
</dbReference>
<dbReference type="InterPro" id="IPR005324">
    <property type="entry name" value="Ribosomal_uS5_C"/>
</dbReference>
<dbReference type="GO" id="GO:0006412">
    <property type="term" value="P:translation"/>
    <property type="evidence" value="ECO:0007669"/>
    <property type="project" value="InterPro"/>
</dbReference>
<dbReference type="InterPro" id="IPR000851">
    <property type="entry name" value="Ribosomal_uS5"/>
</dbReference>
<dbReference type="Gene3D" id="3.30.160.20">
    <property type="match status" value="1"/>
</dbReference>
<evidence type="ECO:0000313" key="12">
    <source>
        <dbReference type="EMBL" id="CAG5108165.1"/>
    </source>
</evidence>
<dbReference type="FunFam" id="3.30.230.10:FF:000002">
    <property type="entry name" value="30S ribosomal protein S5"/>
    <property type="match status" value="1"/>
</dbReference>
<dbReference type="Pfam" id="PF00333">
    <property type="entry name" value="Ribosomal_S5"/>
    <property type="match status" value="1"/>
</dbReference>
<evidence type="ECO:0000256" key="3">
    <source>
        <dbReference type="ARBA" id="ARBA00022980"/>
    </source>
</evidence>
<evidence type="ECO:0000256" key="5">
    <source>
        <dbReference type="ARBA" id="ARBA00023274"/>
    </source>
</evidence>
<dbReference type="InterPro" id="IPR013810">
    <property type="entry name" value="Ribosomal_uS5_N"/>
</dbReference>
<proteinExistence type="inferred from homology"/>
<dbReference type="Gene3D" id="3.30.230.10">
    <property type="match status" value="1"/>
</dbReference>
<dbReference type="Pfam" id="PF03719">
    <property type="entry name" value="Ribosomal_S5_C"/>
    <property type="match status" value="1"/>
</dbReference>
<dbReference type="PANTHER" id="PTHR48277">
    <property type="entry name" value="MITOCHONDRIAL RIBOSOMAL PROTEIN S5"/>
    <property type="match status" value="1"/>
</dbReference>
<dbReference type="SUPFAM" id="SSF54211">
    <property type="entry name" value="Ribosomal protein S5 domain 2-like"/>
    <property type="match status" value="1"/>
</dbReference>
<evidence type="ECO:0000256" key="4">
    <source>
        <dbReference type="ARBA" id="ARBA00023128"/>
    </source>
</evidence>
<evidence type="ECO:0000256" key="7">
    <source>
        <dbReference type="ARBA" id="ARBA00041606"/>
    </source>
</evidence>
<dbReference type="AlphaFoldDB" id="A0A8J2MZX4"/>
<dbReference type="PANTHER" id="PTHR48277:SF1">
    <property type="entry name" value="MITOCHONDRIAL RIBOSOMAL PROTEIN S5"/>
    <property type="match status" value="1"/>
</dbReference>
<comment type="subunit">
    <text evidence="8">Component of the mitochondrial ribosome small subunit (28S) which comprises a 12S rRNA and about 30 distinct proteins.</text>
</comment>
<feature type="domain" description="S5 DRBM" evidence="11">
    <location>
        <begin position="179"/>
        <end position="243"/>
    </location>
</feature>
<dbReference type="SUPFAM" id="SSF54768">
    <property type="entry name" value="dsRNA-binding domain-like"/>
    <property type="match status" value="1"/>
</dbReference>
<gene>
    <name evidence="12" type="ORF">HICCMSTLAB_LOCUS13101</name>
</gene>
<keyword evidence="5 9" id="KW-0687">Ribonucleoprotein</keyword>
<evidence type="ECO:0000313" key="13">
    <source>
        <dbReference type="Proteomes" id="UP000786811"/>
    </source>
</evidence>
<dbReference type="FunFam" id="3.30.160.20:FF:000022">
    <property type="entry name" value="28S ribosomal protein S5, mitochondrial"/>
    <property type="match status" value="1"/>
</dbReference>
<dbReference type="OrthoDB" id="309483at2759"/>
<reference evidence="12" key="1">
    <citation type="submission" date="2021-04" db="EMBL/GenBank/DDBJ databases">
        <authorList>
            <person name="Chebbi M.A.C M."/>
        </authorList>
    </citation>
    <scope>NUCLEOTIDE SEQUENCE</scope>
</reference>
<dbReference type="InterPro" id="IPR020568">
    <property type="entry name" value="Ribosomal_Su5_D2-typ_SF"/>
</dbReference>
<evidence type="ECO:0000256" key="2">
    <source>
        <dbReference type="ARBA" id="ARBA00008945"/>
    </source>
</evidence>
<accession>A0A8J2MZX4</accession>
<evidence type="ECO:0000259" key="11">
    <source>
        <dbReference type="PROSITE" id="PS50881"/>
    </source>
</evidence>
<evidence type="ECO:0000256" key="8">
    <source>
        <dbReference type="ARBA" id="ARBA00062683"/>
    </source>
</evidence>
<comment type="subcellular location">
    <subcellularLocation>
        <location evidence="1">Mitochondrion</location>
    </subcellularLocation>
</comment>
<comment type="caution">
    <text evidence="12">The sequence shown here is derived from an EMBL/GenBank/DDBJ whole genome shotgun (WGS) entry which is preliminary data.</text>
</comment>
<dbReference type="Pfam" id="PF21251">
    <property type="entry name" value="Ribosomal_uS5m_N"/>
    <property type="match status" value="1"/>
</dbReference>